<feature type="transmembrane region" description="Helical" evidence="1">
    <location>
        <begin position="110"/>
        <end position="131"/>
    </location>
</feature>
<dbReference type="EMBL" id="FUYN01000003">
    <property type="protein sequence ID" value="SKB45543.1"/>
    <property type="molecule type" value="Genomic_DNA"/>
</dbReference>
<sequence length="215" mass="23739">MKKGDFIWGIILLSVALFILMPATHIVFVDFTAGHPYISGFIKFGILATMGEMLAIRISVGDWKKPAGLIYRAIIWGFLGIVITLMFQIFAAGVTGALEKGYLPGKGSSFAFAFFVSSIMNLTFAPTFMAFHRFTDTYIDMVYEGIKNIKAVDVVGRIDFKGFVSFVLIKTVPLFWIPAHTITFMLPPEYRVLTAAFLSLALGILLAMGKRGGKK</sequence>
<proteinExistence type="predicted"/>
<keyword evidence="3" id="KW-1185">Reference proteome</keyword>
<keyword evidence="1" id="KW-1133">Transmembrane helix</keyword>
<accession>A0A1T5BFF1</accession>
<organism evidence="2 3">
    <name type="scientific">Acetoanaerobium noterae</name>
    <dbReference type="NCBI Taxonomy" id="745369"/>
    <lineage>
        <taxon>Bacteria</taxon>
        <taxon>Bacillati</taxon>
        <taxon>Bacillota</taxon>
        <taxon>Clostridia</taxon>
        <taxon>Peptostreptococcales</taxon>
        <taxon>Filifactoraceae</taxon>
        <taxon>Acetoanaerobium</taxon>
    </lineage>
</organism>
<protein>
    <submittedName>
        <fullName evidence="2">Mpv17 / PMP22 family protein</fullName>
    </submittedName>
</protein>
<keyword evidence="1" id="KW-0472">Membrane</keyword>
<evidence type="ECO:0000313" key="3">
    <source>
        <dbReference type="Proteomes" id="UP000243406"/>
    </source>
</evidence>
<gene>
    <name evidence="2" type="ORF">SAMN02745120_1571</name>
</gene>
<name>A0A1T5BFF1_9FIRM</name>
<feature type="transmembrane region" description="Helical" evidence="1">
    <location>
        <begin position="192"/>
        <end position="209"/>
    </location>
</feature>
<dbReference type="AlphaFoldDB" id="A0A1T5BFF1"/>
<evidence type="ECO:0000313" key="2">
    <source>
        <dbReference type="EMBL" id="SKB45543.1"/>
    </source>
</evidence>
<evidence type="ECO:0000256" key="1">
    <source>
        <dbReference type="SAM" id="Phobius"/>
    </source>
</evidence>
<feature type="transmembrane region" description="Helical" evidence="1">
    <location>
        <begin position="7"/>
        <end position="28"/>
    </location>
</feature>
<dbReference type="OrthoDB" id="1115879at2"/>
<feature type="transmembrane region" description="Helical" evidence="1">
    <location>
        <begin position="40"/>
        <end position="60"/>
    </location>
</feature>
<feature type="transmembrane region" description="Helical" evidence="1">
    <location>
        <begin position="69"/>
        <end position="90"/>
    </location>
</feature>
<dbReference type="Proteomes" id="UP000243406">
    <property type="component" value="Unassembled WGS sequence"/>
</dbReference>
<keyword evidence="1" id="KW-0812">Transmembrane</keyword>
<reference evidence="3" key="1">
    <citation type="submission" date="2017-02" db="EMBL/GenBank/DDBJ databases">
        <authorList>
            <person name="Varghese N."/>
            <person name="Submissions S."/>
        </authorList>
    </citation>
    <scope>NUCLEOTIDE SEQUENCE [LARGE SCALE GENOMIC DNA]</scope>
    <source>
        <strain evidence="3">ATCC 35199</strain>
    </source>
</reference>
<feature type="transmembrane region" description="Helical" evidence="1">
    <location>
        <begin position="167"/>
        <end position="186"/>
    </location>
</feature>